<feature type="compositionally biased region" description="Low complexity" evidence="2">
    <location>
        <begin position="298"/>
        <end position="308"/>
    </location>
</feature>
<feature type="compositionally biased region" description="Polar residues" evidence="2">
    <location>
        <begin position="986"/>
        <end position="995"/>
    </location>
</feature>
<dbReference type="PANTHER" id="PTHR37271">
    <property type="entry name" value="KARYOGAMY PROTEIN KAR9"/>
    <property type="match status" value="1"/>
</dbReference>
<feature type="compositionally biased region" description="Low complexity" evidence="2">
    <location>
        <begin position="972"/>
        <end position="983"/>
    </location>
</feature>
<feature type="compositionally biased region" description="Basic and acidic residues" evidence="2">
    <location>
        <begin position="374"/>
        <end position="389"/>
    </location>
</feature>
<keyword evidence="4" id="KW-1185">Reference proteome</keyword>
<dbReference type="InterPro" id="IPR013889">
    <property type="entry name" value="Karyogamy_KAR9"/>
</dbReference>
<dbReference type="GO" id="GO:0005816">
    <property type="term" value="C:spindle pole body"/>
    <property type="evidence" value="ECO:0007669"/>
    <property type="project" value="TreeGrafter"/>
</dbReference>
<dbReference type="Proteomes" id="UP001219355">
    <property type="component" value="Chromosome 2"/>
</dbReference>
<sequence>MLVKMMTCNQNRRQSVLSASSIIQSNSPRCHVEFAFPRPSKVLDAVVEELRVAGFSKSSSDNHLRALTSLLRVSLFRSQLLQSSPPPPPPPPKTLLATTNNTSDNPTTQSTTTSVKSISTVPSLETEVTTADRGIQVSMPSAVPLPTPGPASIATPTDTTPAPTAITPPANPQKLSLRAAERLSSWSGVPFHDQNSSPSQAVTAPSQTHNISTRRVSPPANQDQKPRSSSAFLRRLSPNLAARVKLLDGTASSTNTSPRRHSLVGKIPEAHLKELDNLHRDLSIKIQRRGRAWGGGPPTTHTPEPGSSSKRDELGSGECVYECEPSTSVQQTSSIATASEDKGMSITDNSSQTMVESPGPYHGTNSHPPLEQTDLEKYLRKSTDQDDRGPPPPPKDSPPAHPSSATNVESYFNPLGLHRTDSIYSFSRASFSNQLSQLTSISLPQPSTLEASIVAIPTASAAVRALTQAAEQIQKWINKASEVLSGLDADDDVEWAAAGGREGLDDVDKAVTKFECLINVYVKAIEDVQLRDDIADVGANQLHGIVIQMESTLQNWSTVRSLLKGVKEQVELAMEWEELWNAVLGDVGLEIENLARLIFEMEEKRHKTLISDMDHEPAHGLDINELETIVEESPANGNTPANSRFGFTPVFPPGGAQLDLQTSQNPQDEASLLALIARMQPLRASLDFLPMRLSMFQSRAEKIFPSACQELEDRRQRLEKGYKKLGTDAEALRRELGEDKWIIVFRNAGKQAQKMCESVERSVNKLQEAIDGGIQHNNPAALAKRAENFEAKKVHYGSAIERVLSIIQKGINDRLTVNGEVIRLLADLRARYEALQDKMSAMDSLLDELTTARNQQLRDSISSIVTLDTPATRSTIHTPESSPASSVIMSNGASNPKGNGSRRSSATYNAASRTAALNSRRYSALPQPVSTSSQTPRRTPAPRSSSTSTVNPNSPTPRLKTTSPSPTPLPRPASRAAPATMPSKPRWNTSSNTSDLVVGHNFKPLSLTTPSPHRRLPVPSRISSSSIPPRSPLSRESSSSPAPGLRPPSHLNRGVTSPLPDRGVSPAPRKSSLIDPPPYSKLRKPVSLAPTPAPALTPTPRSRQSYAGSPSTRENSVSGRDKDDGYFKNSTRPGTAMGHSSRRVSLLPLPKTRSGRESAAGNVDDRPPWRC</sequence>
<dbReference type="GO" id="GO:0031578">
    <property type="term" value="P:mitotic spindle orientation checkpoint signaling"/>
    <property type="evidence" value="ECO:0007669"/>
    <property type="project" value="TreeGrafter"/>
</dbReference>
<feature type="region of interest" description="Disordered" evidence="2">
    <location>
        <begin position="288"/>
        <end position="409"/>
    </location>
</feature>
<feature type="compositionally biased region" description="Low complexity" evidence="2">
    <location>
        <begin position="98"/>
        <end position="120"/>
    </location>
</feature>
<proteinExistence type="predicted"/>
<feature type="compositionally biased region" description="Polar residues" evidence="2">
    <location>
        <begin position="346"/>
        <end position="355"/>
    </location>
</feature>
<dbReference type="PANTHER" id="PTHR37271:SF1">
    <property type="entry name" value="KARYOGAMY PROTEIN KAR9"/>
    <property type="match status" value="1"/>
</dbReference>
<dbReference type="AlphaFoldDB" id="A0AAF0DG45"/>
<dbReference type="EMBL" id="CP120628">
    <property type="protein sequence ID" value="WEW58014.1"/>
    <property type="molecule type" value="Genomic_DNA"/>
</dbReference>
<evidence type="ECO:0000256" key="2">
    <source>
        <dbReference type="SAM" id="MobiDB-lite"/>
    </source>
</evidence>
<organism evidence="3 4">
    <name type="scientific">Emydomyces testavorans</name>
    <dbReference type="NCBI Taxonomy" id="2070801"/>
    <lineage>
        <taxon>Eukaryota</taxon>
        <taxon>Fungi</taxon>
        <taxon>Dikarya</taxon>
        <taxon>Ascomycota</taxon>
        <taxon>Pezizomycotina</taxon>
        <taxon>Eurotiomycetes</taxon>
        <taxon>Eurotiomycetidae</taxon>
        <taxon>Onygenales</taxon>
        <taxon>Nannizziopsiaceae</taxon>
        <taxon>Emydomyces</taxon>
    </lineage>
</organism>
<feature type="coiled-coil region" evidence="1">
    <location>
        <begin position="818"/>
        <end position="855"/>
    </location>
</feature>
<feature type="coiled-coil region" evidence="1">
    <location>
        <begin position="708"/>
        <end position="769"/>
    </location>
</feature>
<evidence type="ECO:0008006" key="5">
    <source>
        <dbReference type="Google" id="ProtNLM"/>
    </source>
</evidence>
<feature type="compositionally biased region" description="Low complexity" evidence="2">
    <location>
        <begin position="150"/>
        <end position="168"/>
    </location>
</feature>
<dbReference type="GO" id="GO:0043332">
    <property type="term" value="C:mating projection tip"/>
    <property type="evidence" value="ECO:0007669"/>
    <property type="project" value="TreeGrafter"/>
</dbReference>
<dbReference type="GO" id="GO:0005938">
    <property type="term" value="C:cell cortex"/>
    <property type="evidence" value="ECO:0007669"/>
    <property type="project" value="TreeGrafter"/>
</dbReference>
<feature type="compositionally biased region" description="Polar residues" evidence="2">
    <location>
        <begin position="193"/>
        <end position="231"/>
    </location>
</feature>
<gene>
    <name evidence="3" type="ORF">PRK78_003481</name>
</gene>
<feature type="compositionally biased region" description="Polar residues" evidence="2">
    <location>
        <begin position="872"/>
        <end position="921"/>
    </location>
</feature>
<evidence type="ECO:0000313" key="4">
    <source>
        <dbReference type="Proteomes" id="UP001219355"/>
    </source>
</evidence>
<feature type="compositionally biased region" description="Polar residues" evidence="2">
    <location>
        <begin position="325"/>
        <end position="337"/>
    </location>
</feature>
<protein>
    <recommendedName>
        <fullName evidence="5">KAR9-domain-containing protein</fullName>
    </recommendedName>
</protein>
<dbReference type="GO" id="GO:0051293">
    <property type="term" value="P:establishment of spindle localization"/>
    <property type="evidence" value="ECO:0007669"/>
    <property type="project" value="TreeGrafter"/>
</dbReference>
<keyword evidence="1" id="KW-0175">Coiled coil</keyword>
<feature type="region of interest" description="Disordered" evidence="2">
    <location>
        <begin position="139"/>
        <end position="171"/>
    </location>
</feature>
<name>A0AAF0DG45_9EURO</name>
<accession>A0AAF0DG45</accession>
<feature type="compositionally biased region" description="Pro residues" evidence="2">
    <location>
        <begin position="84"/>
        <end position="93"/>
    </location>
</feature>
<dbReference type="GO" id="GO:0030473">
    <property type="term" value="P:nuclear migration along microtubule"/>
    <property type="evidence" value="ECO:0007669"/>
    <property type="project" value="TreeGrafter"/>
</dbReference>
<evidence type="ECO:0000256" key="1">
    <source>
        <dbReference type="SAM" id="Coils"/>
    </source>
</evidence>
<feature type="region of interest" description="Disordered" evidence="2">
    <location>
        <begin position="872"/>
        <end position="1171"/>
    </location>
</feature>
<feature type="region of interest" description="Disordered" evidence="2">
    <location>
        <begin position="188"/>
        <end position="231"/>
    </location>
</feature>
<dbReference type="Pfam" id="PF08580">
    <property type="entry name" value="KAR9"/>
    <property type="match status" value="1"/>
</dbReference>
<dbReference type="Gene3D" id="1.20.58.60">
    <property type="match status" value="1"/>
</dbReference>
<feature type="compositionally biased region" description="Pro residues" evidence="2">
    <location>
        <begin position="390"/>
        <end position="401"/>
    </location>
</feature>
<reference evidence="3" key="1">
    <citation type="submission" date="2023-03" db="EMBL/GenBank/DDBJ databases">
        <title>Emydomyces testavorans Genome Sequence.</title>
        <authorList>
            <person name="Hoyer L."/>
        </authorList>
    </citation>
    <scope>NUCLEOTIDE SEQUENCE</scope>
    <source>
        <strain evidence="3">16-2883</strain>
    </source>
</reference>
<evidence type="ECO:0000313" key="3">
    <source>
        <dbReference type="EMBL" id="WEW58014.1"/>
    </source>
</evidence>
<feature type="compositionally biased region" description="Polar residues" evidence="2">
    <location>
        <begin position="1101"/>
        <end position="1118"/>
    </location>
</feature>
<feature type="region of interest" description="Disordered" evidence="2">
    <location>
        <begin position="80"/>
        <end position="125"/>
    </location>
</feature>
<feature type="compositionally biased region" description="Low complexity" evidence="2">
    <location>
        <begin position="930"/>
        <end position="964"/>
    </location>
</feature>
<feature type="compositionally biased region" description="Low complexity" evidence="2">
    <location>
        <begin position="1017"/>
        <end position="1041"/>
    </location>
</feature>